<feature type="transmembrane region" description="Helical" evidence="6">
    <location>
        <begin position="140"/>
        <end position="162"/>
    </location>
</feature>
<keyword evidence="3 6" id="KW-1133">Transmembrane helix</keyword>
<protein>
    <submittedName>
        <fullName evidence="8">ABC transporter permease</fullName>
    </submittedName>
</protein>
<dbReference type="Proteomes" id="UP000283644">
    <property type="component" value="Unassembled WGS sequence"/>
</dbReference>
<feature type="transmembrane region" description="Helical" evidence="6">
    <location>
        <begin position="216"/>
        <end position="235"/>
    </location>
</feature>
<evidence type="ECO:0000256" key="2">
    <source>
        <dbReference type="ARBA" id="ARBA00022692"/>
    </source>
</evidence>
<evidence type="ECO:0000259" key="7">
    <source>
        <dbReference type="Pfam" id="PF01061"/>
    </source>
</evidence>
<feature type="transmembrane region" description="Helical" evidence="6">
    <location>
        <begin position="182"/>
        <end position="204"/>
    </location>
</feature>
<dbReference type="GO" id="GO:0016020">
    <property type="term" value="C:membrane"/>
    <property type="evidence" value="ECO:0007669"/>
    <property type="project" value="UniProtKB-SubCell"/>
</dbReference>
<feature type="compositionally biased region" description="Basic and acidic residues" evidence="5">
    <location>
        <begin position="22"/>
        <end position="34"/>
    </location>
</feature>
<keyword evidence="4 6" id="KW-0472">Membrane</keyword>
<dbReference type="OrthoDB" id="3772964at2"/>
<evidence type="ECO:0000256" key="5">
    <source>
        <dbReference type="SAM" id="MobiDB-lite"/>
    </source>
</evidence>
<reference evidence="8 9" key="1">
    <citation type="submission" date="2018-09" db="EMBL/GenBank/DDBJ databases">
        <title>Genome sequencing of Nocardioides immobilis CCTCC AB 2017083 for comparison to Nocardioides silvaticus.</title>
        <authorList>
            <person name="Li C."/>
            <person name="Wang G."/>
        </authorList>
    </citation>
    <scope>NUCLEOTIDE SEQUENCE [LARGE SCALE GENOMIC DNA]</scope>
    <source>
        <strain evidence="8 9">CCTCC AB 2017083</strain>
    </source>
</reference>
<gene>
    <name evidence="8" type="ORF">D0Z08_25215</name>
</gene>
<evidence type="ECO:0000313" key="9">
    <source>
        <dbReference type="Proteomes" id="UP000283644"/>
    </source>
</evidence>
<feature type="domain" description="ABC-2 type transporter transmembrane" evidence="7">
    <location>
        <begin position="49"/>
        <end position="253"/>
    </location>
</feature>
<keyword evidence="9" id="KW-1185">Reference proteome</keyword>
<accession>A0A417XVB3</accession>
<dbReference type="Pfam" id="PF01061">
    <property type="entry name" value="ABC2_membrane"/>
    <property type="match status" value="1"/>
</dbReference>
<dbReference type="PANTHER" id="PTHR43229:SF2">
    <property type="entry name" value="NODULATION PROTEIN J"/>
    <property type="match status" value="1"/>
</dbReference>
<dbReference type="PANTHER" id="PTHR43229">
    <property type="entry name" value="NODULATION PROTEIN J"/>
    <property type="match status" value="1"/>
</dbReference>
<feature type="transmembrane region" description="Helical" evidence="6">
    <location>
        <begin position="64"/>
        <end position="87"/>
    </location>
</feature>
<dbReference type="InterPro" id="IPR013525">
    <property type="entry name" value="ABC2_TM"/>
</dbReference>
<sequence>MRPGRRGHPGCAVAARRRPRRAGRDPRADARGRIRRAGEPDVKQLLRQQLVCYRLQLKVITTSWFDGALAVFFPLMFATATLLIYGVRDDPEAMQFAGLGAAIMGMWTCQGVIASSLLTRERWAGTLELVVAAPTSMGRVLVPTTLALSTIGLYTVVATILWERWVFGLELRIESWPLFVTSVLASALTLAQFGFFLAVTAVRYRASWSLGAALEYPGWLLCGFVIPVATLPDWLHPLSWSIPTTWAMEAVRESAGGGSPWRDLLVCLVLGSAYAVLASFLGRQLVDSARRHATLALT</sequence>
<feature type="transmembrane region" description="Helical" evidence="6">
    <location>
        <begin position="93"/>
        <end position="119"/>
    </location>
</feature>
<evidence type="ECO:0000256" key="3">
    <source>
        <dbReference type="ARBA" id="ARBA00022989"/>
    </source>
</evidence>
<feature type="region of interest" description="Disordered" evidence="5">
    <location>
        <begin position="1"/>
        <end position="34"/>
    </location>
</feature>
<comment type="caution">
    <text evidence="8">The sequence shown here is derived from an EMBL/GenBank/DDBJ whole genome shotgun (WGS) entry which is preliminary data.</text>
</comment>
<evidence type="ECO:0000256" key="4">
    <source>
        <dbReference type="ARBA" id="ARBA00023136"/>
    </source>
</evidence>
<comment type="subcellular location">
    <subcellularLocation>
        <location evidence="1">Membrane</location>
        <topology evidence="1">Multi-pass membrane protein</topology>
    </subcellularLocation>
</comment>
<evidence type="ECO:0000256" key="1">
    <source>
        <dbReference type="ARBA" id="ARBA00004141"/>
    </source>
</evidence>
<name>A0A417XVB3_9ACTN</name>
<evidence type="ECO:0000256" key="6">
    <source>
        <dbReference type="SAM" id="Phobius"/>
    </source>
</evidence>
<dbReference type="EMBL" id="QXGH01000034">
    <property type="protein sequence ID" value="RHW24221.1"/>
    <property type="molecule type" value="Genomic_DNA"/>
</dbReference>
<evidence type="ECO:0000313" key="8">
    <source>
        <dbReference type="EMBL" id="RHW24221.1"/>
    </source>
</evidence>
<dbReference type="InterPro" id="IPR051784">
    <property type="entry name" value="Nod_factor_ABC_transporter"/>
</dbReference>
<feature type="transmembrane region" description="Helical" evidence="6">
    <location>
        <begin position="261"/>
        <end position="281"/>
    </location>
</feature>
<dbReference type="GO" id="GO:0140359">
    <property type="term" value="F:ABC-type transporter activity"/>
    <property type="evidence" value="ECO:0007669"/>
    <property type="project" value="InterPro"/>
</dbReference>
<dbReference type="AlphaFoldDB" id="A0A417XVB3"/>
<organism evidence="8 9">
    <name type="scientific">Nocardioides immobilis</name>
    <dbReference type="NCBI Taxonomy" id="2049295"/>
    <lineage>
        <taxon>Bacteria</taxon>
        <taxon>Bacillati</taxon>
        <taxon>Actinomycetota</taxon>
        <taxon>Actinomycetes</taxon>
        <taxon>Propionibacteriales</taxon>
        <taxon>Nocardioidaceae</taxon>
        <taxon>Nocardioides</taxon>
    </lineage>
</organism>
<keyword evidence="2 6" id="KW-0812">Transmembrane</keyword>
<proteinExistence type="predicted"/>